<evidence type="ECO:0000313" key="11">
    <source>
        <dbReference type="EMBL" id="TLS50472.1"/>
    </source>
</evidence>
<dbReference type="Proteomes" id="UP000309676">
    <property type="component" value="Unassembled WGS sequence"/>
</dbReference>
<feature type="transmembrane region" description="Helical" evidence="9">
    <location>
        <begin position="191"/>
        <end position="214"/>
    </location>
</feature>
<dbReference type="AlphaFoldDB" id="A0A5R9G293"/>
<feature type="transmembrane region" description="Helical" evidence="9">
    <location>
        <begin position="134"/>
        <end position="158"/>
    </location>
</feature>
<organism evidence="11 12">
    <name type="scientific">Paenibacillus antri</name>
    <dbReference type="NCBI Taxonomy" id="2582848"/>
    <lineage>
        <taxon>Bacteria</taxon>
        <taxon>Bacillati</taxon>
        <taxon>Bacillota</taxon>
        <taxon>Bacilli</taxon>
        <taxon>Bacillales</taxon>
        <taxon>Paenibacillaceae</taxon>
        <taxon>Paenibacillus</taxon>
    </lineage>
</organism>
<evidence type="ECO:0000256" key="1">
    <source>
        <dbReference type="ARBA" id="ARBA00004651"/>
    </source>
</evidence>
<dbReference type="PANTHER" id="PTHR33451">
    <property type="entry name" value="MALATE-2H(+)/NA(+)-LACTATE ANTIPORTER"/>
    <property type="match status" value="1"/>
</dbReference>
<keyword evidence="7 9" id="KW-0472">Membrane</keyword>
<feature type="domain" description="Na+/H+ antiporter NhaC-like C-terminal" evidence="10">
    <location>
        <begin position="194"/>
        <end position="436"/>
    </location>
</feature>
<feature type="transmembrane region" description="Helical" evidence="9">
    <location>
        <begin position="220"/>
        <end position="244"/>
    </location>
</feature>
<accession>A0A5R9G293</accession>
<feature type="transmembrane region" description="Helical" evidence="9">
    <location>
        <begin position="301"/>
        <end position="321"/>
    </location>
</feature>
<evidence type="ECO:0000313" key="12">
    <source>
        <dbReference type="Proteomes" id="UP000309676"/>
    </source>
</evidence>
<evidence type="ECO:0000256" key="6">
    <source>
        <dbReference type="ARBA" id="ARBA00022989"/>
    </source>
</evidence>
<dbReference type="Pfam" id="PF03553">
    <property type="entry name" value="Na_H_antiporter"/>
    <property type="match status" value="1"/>
</dbReference>
<dbReference type="InterPro" id="IPR018461">
    <property type="entry name" value="Na/H_Antiport_NhaC-like_C"/>
</dbReference>
<evidence type="ECO:0000256" key="3">
    <source>
        <dbReference type="ARBA" id="ARBA00022449"/>
    </source>
</evidence>
<evidence type="ECO:0000256" key="7">
    <source>
        <dbReference type="ARBA" id="ARBA00023136"/>
    </source>
</evidence>
<keyword evidence="2" id="KW-0813">Transport</keyword>
<dbReference type="GO" id="GO:0005886">
    <property type="term" value="C:plasma membrane"/>
    <property type="evidence" value="ECO:0007669"/>
    <property type="project" value="UniProtKB-SubCell"/>
</dbReference>
<keyword evidence="12" id="KW-1185">Reference proteome</keyword>
<feature type="transmembrane region" description="Helical" evidence="9">
    <location>
        <begin position="69"/>
        <end position="91"/>
    </location>
</feature>
<evidence type="ECO:0000256" key="4">
    <source>
        <dbReference type="ARBA" id="ARBA00022475"/>
    </source>
</evidence>
<keyword evidence="3" id="KW-0050">Antiport</keyword>
<name>A0A5R9G293_9BACL</name>
<keyword evidence="5 9" id="KW-0812">Transmembrane</keyword>
<proteinExistence type="inferred from homology"/>
<feature type="transmembrane region" description="Helical" evidence="9">
    <location>
        <begin position="103"/>
        <end position="122"/>
    </location>
</feature>
<feature type="transmembrane region" description="Helical" evidence="9">
    <location>
        <begin position="396"/>
        <end position="416"/>
    </location>
</feature>
<gene>
    <name evidence="11" type="ORF">FE782_20865</name>
</gene>
<dbReference type="OrthoDB" id="9762978at2"/>
<dbReference type="GO" id="GO:0015297">
    <property type="term" value="F:antiporter activity"/>
    <property type="evidence" value="ECO:0007669"/>
    <property type="project" value="UniProtKB-KW"/>
</dbReference>
<evidence type="ECO:0000256" key="8">
    <source>
        <dbReference type="ARBA" id="ARBA00038435"/>
    </source>
</evidence>
<reference evidence="11 12" key="1">
    <citation type="submission" date="2019-05" db="EMBL/GenBank/DDBJ databases">
        <authorList>
            <person name="Narsing Rao M.P."/>
            <person name="Li W.J."/>
        </authorList>
    </citation>
    <scope>NUCLEOTIDE SEQUENCE [LARGE SCALE GENOMIC DNA]</scope>
    <source>
        <strain evidence="11 12">SYSU_K30003</strain>
    </source>
</reference>
<protein>
    <submittedName>
        <fullName evidence="11">Sodium:proton antiporter</fullName>
    </submittedName>
</protein>
<comment type="similarity">
    <text evidence="8">Belongs to the NhaC Na(+)/H(+) (TC 2.A.35) antiporter family.</text>
</comment>
<dbReference type="PANTHER" id="PTHR33451:SF3">
    <property type="entry name" value="MALATE-2H(+)_NA(+)-LACTATE ANTIPORTER"/>
    <property type="match status" value="1"/>
</dbReference>
<keyword evidence="4" id="KW-1003">Cell membrane</keyword>
<dbReference type="InterPro" id="IPR052180">
    <property type="entry name" value="NhaC_Na-H+_Antiporter"/>
</dbReference>
<evidence type="ECO:0000259" key="10">
    <source>
        <dbReference type="Pfam" id="PF03553"/>
    </source>
</evidence>
<feature type="transmembrane region" description="Helical" evidence="9">
    <location>
        <begin position="251"/>
        <end position="281"/>
    </location>
</feature>
<evidence type="ECO:0000256" key="2">
    <source>
        <dbReference type="ARBA" id="ARBA00022448"/>
    </source>
</evidence>
<evidence type="ECO:0000256" key="5">
    <source>
        <dbReference type="ARBA" id="ARBA00022692"/>
    </source>
</evidence>
<keyword evidence="6 9" id="KW-1133">Transmembrane helix</keyword>
<feature type="transmembrane region" description="Helical" evidence="9">
    <location>
        <begin position="422"/>
        <end position="442"/>
    </location>
</feature>
<comment type="caution">
    <text evidence="11">The sequence shown here is derived from an EMBL/GenBank/DDBJ whole genome shotgun (WGS) entry which is preliminary data.</text>
</comment>
<comment type="subcellular location">
    <subcellularLocation>
        <location evidence="1">Cell membrane</location>
        <topology evidence="1">Multi-pass membrane protein</topology>
    </subcellularLocation>
</comment>
<dbReference type="EMBL" id="VCIW01000015">
    <property type="protein sequence ID" value="TLS50472.1"/>
    <property type="molecule type" value="Genomic_DNA"/>
</dbReference>
<evidence type="ECO:0000256" key="9">
    <source>
        <dbReference type="SAM" id="Phobius"/>
    </source>
</evidence>
<sequence>MMSALRLTGVVALTIVGLGAAYAAELPLAVGFSVGLGALIWSVLRCGVVSGHKALLRMMGEGVGHTKEVVWILLLVGLLIPTWTAGGVIDYMVGAGLRLLDPAWIVTFGFVFASIVAMTLGTSTGTLSSVGIPLMGVAAHLGVPLPLMAGALVSGAFVGDRTSPFSSAHQLVASSAGVPERSLFRLLQPTTYAAFGIALAVFATFDGVGAWGAGEEDLGVVYGSAAGGSWLLALPPALLLLAIMFRLRTRYAFVVGIVAGIAVGASLQGGTALQWIGWLWGGYASAEGSADPGSAVSHGKGLAGMVELVVLIALAGAYNGIMEGAGIVRPIAARLLGKRPSLVGATARTGLFGLGLGLVSCTQTLPIMMTARSLAAAWTERFPREHLARVTADTSLLLAALVPWNMIAVLCGTIVGVPVERYAPYALFLWLPPLLTLAWSAWRGRRVRAVTIKDADPDEVFSGRG</sequence>